<accession>A0ABM1MTK6</accession>
<dbReference type="Pfam" id="PF05916">
    <property type="entry name" value="Sld5"/>
    <property type="match status" value="1"/>
</dbReference>
<reference evidence="10" key="1">
    <citation type="submission" date="2025-08" db="UniProtKB">
        <authorList>
            <consortium name="RefSeq"/>
        </authorList>
    </citation>
    <scope>IDENTIFICATION</scope>
    <source>
        <tissue evidence="10">Whole Larva</tissue>
    </source>
</reference>
<dbReference type="CDD" id="cd11711">
    <property type="entry name" value="GINS_A_Sld5"/>
    <property type="match status" value="1"/>
</dbReference>
<dbReference type="PANTHER" id="PTHR21206">
    <property type="entry name" value="SLD5 PROTEIN"/>
    <property type="match status" value="1"/>
</dbReference>
<evidence type="ECO:0000256" key="6">
    <source>
        <dbReference type="PIRNR" id="PIRNR007764"/>
    </source>
</evidence>
<dbReference type="PIRSF" id="PIRSF007764">
    <property type="entry name" value="Sld5"/>
    <property type="match status" value="1"/>
</dbReference>
<dbReference type="InterPro" id="IPR031633">
    <property type="entry name" value="SLD5_C"/>
</dbReference>
<organism evidence="9 10">
    <name type="scientific">Nicrophorus vespilloides</name>
    <name type="common">Boreal carrion beetle</name>
    <dbReference type="NCBI Taxonomy" id="110193"/>
    <lineage>
        <taxon>Eukaryota</taxon>
        <taxon>Metazoa</taxon>
        <taxon>Ecdysozoa</taxon>
        <taxon>Arthropoda</taxon>
        <taxon>Hexapoda</taxon>
        <taxon>Insecta</taxon>
        <taxon>Pterygota</taxon>
        <taxon>Neoptera</taxon>
        <taxon>Endopterygota</taxon>
        <taxon>Coleoptera</taxon>
        <taxon>Polyphaga</taxon>
        <taxon>Staphyliniformia</taxon>
        <taxon>Silphidae</taxon>
        <taxon>Nicrophorinae</taxon>
        <taxon>Nicrophorus</taxon>
    </lineage>
</organism>
<dbReference type="Proteomes" id="UP000695000">
    <property type="component" value="Unplaced"/>
</dbReference>
<dbReference type="InterPro" id="IPR008591">
    <property type="entry name" value="GINS_Sld5"/>
</dbReference>
<evidence type="ECO:0000313" key="10">
    <source>
        <dbReference type="RefSeq" id="XP_017777906.1"/>
    </source>
</evidence>
<dbReference type="InterPro" id="IPR036224">
    <property type="entry name" value="GINS_bundle-like_dom_sf"/>
</dbReference>
<dbReference type="InterPro" id="IPR021151">
    <property type="entry name" value="GINS_A"/>
</dbReference>
<evidence type="ECO:0000259" key="8">
    <source>
        <dbReference type="Pfam" id="PF16922"/>
    </source>
</evidence>
<feature type="domain" description="GINS subunit" evidence="7">
    <location>
        <begin position="88"/>
        <end position="165"/>
    </location>
</feature>
<evidence type="ECO:0000256" key="3">
    <source>
        <dbReference type="ARBA" id="ARBA00014804"/>
    </source>
</evidence>
<dbReference type="Gene3D" id="1.20.58.1030">
    <property type="match status" value="1"/>
</dbReference>
<keyword evidence="9" id="KW-1185">Reference proteome</keyword>
<dbReference type="GeneID" id="108563676"/>
<dbReference type="CDD" id="cd21692">
    <property type="entry name" value="GINS_B_Sld5"/>
    <property type="match status" value="1"/>
</dbReference>
<dbReference type="PANTHER" id="PTHR21206:SF0">
    <property type="entry name" value="DNA REPLICATION COMPLEX GINS PROTEIN SLD5"/>
    <property type="match status" value="1"/>
</dbReference>
<keyword evidence="5 6" id="KW-0539">Nucleus</keyword>
<dbReference type="SUPFAM" id="SSF160059">
    <property type="entry name" value="PriA/YqbF domain"/>
    <property type="match status" value="1"/>
</dbReference>
<dbReference type="Pfam" id="PF16922">
    <property type="entry name" value="SLD5_C"/>
    <property type="match status" value="1"/>
</dbReference>
<dbReference type="Gene3D" id="3.40.5.60">
    <property type="match status" value="1"/>
</dbReference>
<evidence type="ECO:0000256" key="4">
    <source>
        <dbReference type="ARBA" id="ARBA00022705"/>
    </source>
</evidence>
<dbReference type="RefSeq" id="XP_017777906.1">
    <property type="nucleotide sequence ID" value="XM_017922417.1"/>
</dbReference>
<dbReference type="SUPFAM" id="SSF158573">
    <property type="entry name" value="GINS helical bundle-like"/>
    <property type="match status" value="1"/>
</dbReference>
<proteinExistence type="inferred from homology"/>
<name>A0ABM1MTK6_NICVS</name>
<evidence type="ECO:0000259" key="7">
    <source>
        <dbReference type="Pfam" id="PF05916"/>
    </source>
</evidence>
<gene>
    <name evidence="10" type="primary">LOC108563676</name>
</gene>
<feature type="domain" description="DNA replication complex GINS protein SLD5 C-terminal" evidence="8">
    <location>
        <begin position="184"/>
        <end position="241"/>
    </location>
</feature>
<evidence type="ECO:0000256" key="2">
    <source>
        <dbReference type="ARBA" id="ARBA00008187"/>
    </source>
</evidence>
<comment type="subcellular location">
    <subcellularLocation>
        <location evidence="1 6">Nucleus</location>
    </subcellularLocation>
</comment>
<keyword evidence="4 6" id="KW-0235">DNA replication</keyword>
<sequence>MDDSMGEQFDDSDLNITEEVAAPTTQDFGLDDINTSDTEALTASQVIELMESAWLNEKFSPEILPHKTEIVDCLLGQISYMEENLENLESNDFQKSLHQMETYRLRYLVTSYLRIRLEKIEMFNYEILKQEEVREEKNEESYLSAGELQFAKEYKENLEQHFDNVLSFWPGLPPDDWKKEYIKPNLHSFVFLKSKTEIEGVIIDDGNEEDGDLVDFKNGSQMIISYNSVSNLVKKGDVQLI</sequence>
<dbReference type="InterPro" id="IPR038749">
    <property type="entry name" value="Sld5_GINS_A"/>
</dbReference>
<protein>
    <recommendedName>
        <fullName evidence="3 6">DNA replication complex GINS protein SLD5</fullName>
    </recommendedName>
</protein>
<comment type="function">
    <text evidence="6">The GINS complex plays an essential role in the initiation of DNA replication.</text>
</comment>
<comment type="similarity">
    <text evidence="2 6">Belongs to the GINS4/SLD5 family.</text>
</comment>
<evidence type="ECO:0000256" key="1">
    <source>
        <dbReference type="ARBA" id="ARBA00004123"/>
    </source>
</evidence>
<evidence type="ECO:0000256" key="5">
    <source>
        <dbReference type="ARBA" id="ARBA00023242"/>
    </source>
</evidence>
<evidence type="ECO:0000313" key="9">
    <source>
        <dbReference type="Proteomes" id="UP000695000"/>
    </source>
</evidence>